<dbReference type="PANTHER" id="PTHR10015">
    <property type="entry name" value="HEAT SHOCK TRANSCRIPTION FACTOR"/>
    <property type="match status" value="1"/>
</dbReference>
<comment type="similarity">
    <text evidence="9">Belongs to the HSF family.</text>
</comment>
<comment type="subunit">
    <text evidence="2">Homotrimer.</text>
</comment>
<dbReference type="InterPro" id="IPR036388">
    <property type="entry name" value="WH-like_DNA-bd_sf"/>
</dbReference>
<evidence type="ECO:0000259" key="11">
    <source>
        <dbReference type="SMART" id="SM00415"/>
    </source>
</evidence>
<dbReference type="EMBL" id="JAMYWD010000008">
    <property type="protein sequence ID" value="KAJ4962827.1"/>
    <property type="molecule type" value="Genomic_DNA"/>
</dbReference>
<protein>
    <recommendedName>
        <fullName evidence="11">HSF-type DNA-binding domain-containing protein</fullName>
    </recommendedName>
</protein>
<dbReference type="SUPFAM" id="SSF46785">
    <property type="entry name" value="Winged helix' DNA-binding domain"/>
    <property type="match status" value="1"/>
</dbReference>
<dbReference type="OrthoDB" id="60033at2759"/>
<evidence type="ECO:0000256" key="10">
    <source>
        <dbReference type="SAM" id="MobiDB-lite"/>
    </source>
</evidence>
<keyword evidence="13" id="KW-1185">Reference proteome</keyword>
<evidence type="ECO:0000256" key="1">
    <source>
        <dbReference type="ARBA" id="ARBA00004123"/>
    </source>
</evidence>
<dbReference type="GO" id="GO:0005634">
    <property type="term" value="C:nucleus"/>
    <property type="evidence" value="ECO:0007669"/>
    <property type="project" value="UniProtKB-SubCell"/>
</dbReference>
<evidence type="ECO:0000256" key="2">
    <source>
        <dbReference type="ARBA" id="ARBA00011233"/>
    </source>
</evidence>
<evidence type="ECO:0000256" key="7">
    <source>
        <dbReference type="ARBA" id="ARBA00023163"/>
    </source>
</evidence>
<feature type="region of interest" description="Disordered" evidence="10">
    <location>
        <begin position="104"/>
        <end position="153"/>
    </location>
</feature>
<feature type="region of interest" description="Disordered" evidence="10">
    <location>
        <begin position="236"/>
        <end position="261"/>
    </location>
</feature>
<comment type="subcellular location">
    <subcellularLocation>
        <location evidence="1">Nucleus</location>
    </subcellularLocation>
</comment>
<keyword evidence="8" id="KW-0539">Nucleus</keyword>
<proteinExistence type="inferred from homology"/>
<evidence type="ECO:0000313" key="13">
    <source>
        <dbReference type="Proteomes" id="UP001141806"/>
    </source>
</evidence>
<evidence type="ECO:0000256" key="3">
    <source>
        <dbReference type="ARBA" id="ARBA00022553"/>
    </source>
</evidence>
<evidence type="ECO:0000256" key="5">
    <source>
        <dbReference type="ARBA" id="ARBA00023016"/>
    </source>
</evidence>
<dbReference type="GO" id="GO:0006357">
    <property type="term" value="P:regulation of transcription by RNA polymerase II"/>
    <property type="evidence" value="ECO:0007669"/>
    <property type="project" value="TreeGrafter"/>
</dbReference>
<dbReference type="Gene3D" id="1.10.10.10">
    <property type="entry name" value="Winged helix-like DNA-binding domain superfamily/Winged helix DNA-binding domain"/>
    <property type="match status" value="1"/>
</dbReference>
<dbReference type="Proteomes" id="UP001141806">
    <property type="component" value="Unassembled WGS sequence"/>
</dbReference>
<dbReference type="SMART" id="SM00415">
    <property type="entry name" value="HSF"/>
    <property type="match status" value="1"/>
</dbReference>
<keyword evidence="5" id="KW-0346">Stress response</keyword>
<name>A0A9Q0HAH3_9MAGN</name>
<evidence type="ECO:0000256" key="6">
    <source>
        <dbReference type="ARBA" id="ARBA00023125"/>
    </source>
</evidence>
<evidence type="ECO:0000256" key="4">
    <source>
        <dbReference type="ARBA" id="ARBA00023015"/>
    </source>
</evidence>
<sequence>MAQRCVAAPFLIKTYQLVDDLSINDIISWNDTGTTFIVWKPADFAKDLLPKYFKHNNFSSFVRQLNTYGFRKAVPDRWEFSNESFKRGERDLLCKIHRRKGIPTPLHVGKSSANGNGGEGISTPANSGEDMGSTATSSHGHGSKNHASDENEKLRKDNQLLSVELAQTKKQCEELMVFLSRYVKVGPEQINRIMSQGSVGPSYDPSAEICRDDDENLEEEEEVKLFGVCLRTKGERGAGTNKRRRGPEARAVDVSGPPPMKEMKVARDFEAPWMRISSSPAETSKVCN</sequence>
<keyword evidence="6" id="KW-0238">DNA-binding</keyword>
<accession>A0A9Q0HAH3</accession>
<feature type="domain" description="HSF-type DNA-binding" evidence="11">
    <location>
        <begin position="6"/>
        <end position="99"/>
    </location>
</feature>
<gene>
    <name evidence="12" type="ORF">NE237_022766</name>
</gene>
<keyword evidence="4" id="KW-0805">Transcription regulation</keyword>
<dbReference type="InterPro" id="IPR036390">
    <property type="entry name" value="WH_DNA-bd_sf"/>
</dbReference>
<keyword evidence="3" id="KW-0597">Phosphoprotein</keyword>
<dbReference type="PANTHER" id="PTHR10015:SF329">
    <property type="entry name" value="HEAT STRESS TRANSCRIPTION FACTOR B-1"/>
    <property type="match status" value="1"/>
</dbReference>
<organism evidence="12 13">
    <name type="scientific">Protea cynaroides</name>
    <dbReference type="NCBI Taxonomy" id="273540"/>
    <lineage>
        <taxon>Eukaryota</taxon>
        <taxon>Viridiplantae</taxon>
        <taxon>Streptophyta</taxon>
        <taxon>Embryophyta</taxon>
        <taxon>Tracheophyta</taxon>
        <taxon>Spermatophyta</taxon>
        <taxon>Magnoliopsida</taxon>
        <taxon>Proteales</taxon>
        <taxon>Proteaceae</taxon>
        <taxon>Protea</taxon>
    </lineage>
</organism>
<dbReference type="GO" id="GO:0000978">
    <property type="term" value="F:RNA polymerase II cis-regulatory region sequence-specific DNA binding"/>
    <property type="evidence" value="ECO:0007669"/>
    <property type="project" value="TreeGrafter"/>
</dbReference>
<dbReference type="GO" id="GO:0003700">
    <property type="term" value="F:DNA-binding transcription factor activity"/>
    <property type="evidence" value="ECO:0007669"/>
    <property type="project" value="InterPro"/>
</dbReference>
<evidence type="ECO:0000256" key="9">
    <source>
        <dbReference type="RuleBase" id="RU004020"/>
    </source>
</evidence>
<reference evidence="12" key="1">
    <citation type="journal article" date="2023" name="Plant J.">
        <title>The genome of the king protea, Protea cynaroides.</title>
        <authorList>
            <person name="Chang J."/>
            <person name="Duong T.A."/>
            <person name="Schoeman C."/>
            <person name="Ma X."/>
            <person name="Roodt D."/>
            <person name="Barker N."/>
            <person name="Li Z."/>
            <person name="Van de Peer Y."/>
            <person name="Mizrachi E."/>
        </authorList>
    </citation>
    <scope>NUCLEOTIDE SEQUENCE</scope>
    <source>
        <tissue evidence="12">Young leaves</tissue>
    </source>
</reference>
<comment type="caution">
    <text evidence="12">The sequence shown here is derived from an EMBL/GenBank/DDBJ whole genome shotgun (WGS) entry which is preliminary data.</text>
</comment>
<evidence type="ECO:0000313" key="12">
    <source>
        <dbReference type="EMBL" id="KAJ4962827.1"/>
    </source>
</evidence>
<dbReference type="AlphaFoldDB" id="A0A9Q0HAH3"/>
<keyword evidence="7" id="KW-0804">Transcription</keyword>
<evidence type="ECO:0000256" key="8">
    <source>
        <dbReference type="ARBA" id="ARBA00023242"/>
    </source>
</evidence>
<dbReference type="InterPro" id="IPR000232">
    <property type="entry name" value="HSF_DNA-bd"/>
</dbReference>
<dbReference type="Pfam" id="PF00447">
    <property type="entry name" value="HSF_DNA-bind"/>
    <property type="match status" value="1"/>
</dbReference>
<dbReference type="PRINTS" id="PR00056">
    <property type="entry name" value="HSFDOMAIN"/>
</dbReference>
<dbReference type="FunFam" id="1.10.10.10:FF:000037">
    <property type="entry name" value="Heat stress transcription factor B-4"/>
    <property type="match status" value="1"/>
</dbReference>